<feature type="domain" description="N-acetyltransferase" evidence="2">
    <location>
        <begin position="107"/>
        <end position="240"/>
    </location>
</feature>
<dbReference type="SUPFAM" id="SSF55729">
    <property type="entry name" value="Acyl-CoA N-acyltransferases (Nat)"/>
    <property type="match status" value="1"/>
</dbReference>
<evidence type="ECO:0000259" key="2">
    <source>
        <dbReference type="PROSITE" id="PS51186"/>
    </source>
</evidence>
<feature type="region of interest" description="Disordered" evidence="1">
    <location>
        <begin position="42"/>
        <end position="66"/>
    </location>
</feature>
<accession>A0ABW4PW57</accession>
<evidence type="ECO:0000256" key="1">
    <source>
        <dbReference type="SAM" id="MobiDB-lite"/>
    </source>
</evidence>
<dbReference type="InterPro" id="IPR000182">
    <property type="entry name" value="GNAT_dom"/>
</dbReference>
<dbReference type="EMBL" id="JBHUFL010000002">
    <property type="protein sequence ID" value="MFD1834025.1"/>
    <property type="molecule type" value="Genomic_DNA"/>
</dbReference>
<dbReference type="InterPro" id="IPR016181">
    <property type="entry name" value="Acyl_CoA_acyltransferase"/>
</dbReference>
<evidence type="ECO:0000313" key="3">
    <source>
        <dbReference type="EMBL" id="MFD1834025.1"/>
    </source>
</evidence>
<evidence type="ECO:0000313" key="4">
    <source>
        <dbReference type="Proteomes" id="UP001597280"/>
    </source>
</evidence>
<name>A0ABW4PW57_9MICO</name>
<comment type="caution">
    <text evidence="3">The sequence shown here is derived from an EMBL/GenBank/DDBJ whole genome shotgun (WGS) entry which is preliminary data.</text>
</comment>
<sequence length="240" mass="26161">MFSPLVHAQWIPEDSRGAASDPVAVTVDPTLSERRSVSLLHPEDGPSLLSLSPARSDQLGLESGEDVEPRELRTRLEGHGITLNDPDVLFFLPLAEQAALCAEGPDPRTRELTTADAPLFEEFTRAAPEDDLDEAFVELDHWLVVGTLVEGRLASASSMYPWGETRFADLGVITLPEQRGQGLGRATVRGISAAALDRGYEPQYRCQLENTSSIALAESAGFRRLGTWEIIDAEKSRPLA</sequence>
<protein>
    <submittedName>
        <fullName evidence="3">GNAT family N-acetyltransferase</fullName>
    </submittedName>
</protein>
<dbReference type="PROSITE" id="PS51186">
    <property type="entry name" value="GNAT"/>
    <property type="match status" value="1"/>
</dbReference>
<dbReference type="Gene3D" id="3.40.630.30">
    <property type="match status" value="1"/>
</dbReference>
<reference evidence="4" key="1">
    <citation type="journal article" date="2019" name="Int. J. Syst. Evol. Microbiol.">
        <title>The Global Catalogue of Microorganisms (GCM) 10K type strain sequencing project: providing services to taxonomists for standard genome sequencing and annotation.</title>
        <authorList>
            <consortium name="The Broad Institute Genomics Platform"/>
            <consortium name="The Broad Institute Genome Sequencing Center for Infectious Disease"/>
            <person name="Wu L."/>
            <person name="Ma J."/>
        </authorList>
    </citation>
    <scope>NUCLEOTIDE SEQUENCE [LARGE SCALE GENOMIC DNA]</scope>
    <source>
        <strain evidence="4">JCM 11650</strain>
    </source>
</reference>
<organism evidence="3 4">
    <name type="scientific">Brachybacterium rhamnosum</name>
    <dbReference type="NCBI Taxonomy" id="173361"/>
    <lineage>
        <taxon>Bacteria</taxon>
        <taxon>Bacillati</taxon>
        <taxon>Actinomycetota</taxon>
        <taxon>Actinomycetes</taxon>
        <taxon>Micrococcales</taxon>
        <taxon>Dermabacteraceae</taxon>
        <taxon>Brachybacterium</taxon>
    </lineage>
</organism>
<gene>
    <name evidence="3" type="ORF">ACFSDA_02955</name>
</gene>
<keyword evidence="4" id="KW-1185">Reference proteome</keyword>
<proteinExistence type="predicted"/>
<dbReference type="RefSeq" id="WP_343903471.1">
    <property type="nucleotide sequence ID" value="NZ_BAAAIS010000002.1"/>
</dbReference>
<dbReference type="Pfam" id="PF00583">
    <property type="entry name" value="Acetyltransf_1"/>
    <property type="match status" value="1"/>
</dbReference>
<dbReference type="Proteomes" id="UP001597280">
    <property type="component" value="Unassembled WGS sequence"/>
</dbReference>